<dbReference type="EMBL" id="JAOPGA020001535">
    <property type="protein sequence ID" value="KAL0489246.1"/>
    <property type="molecule type" value="Genomic_DNA"/>
</dbReference>
<protein>
    <recommendedName>
        <fullName evidence="4">Dehydrin 2</fullName>
    </recommendedName>
</protein>
<accession>A0AAW2ZKJ5</accession>
<evidence type="ECO:0000313" key="2">
    <source>
        <dbReference type="EMBL" id="KAL0489246.1"/>
    </source>
</evidence>
<name>A0AAW2ZKJ5_9EUKA</name>
<dbReference type="Proteomes" id="UP001431209">
    <property type="component" value="Unassembled WGS sequence"/>
</dbReference>
<feature type="region of interest" description="Disordered" evidence="1">
    <location>
        <begin position="1"/>
        <end position="59"/>
    </location>
</feature>
<evidence type="ECO:0008006" key="4">
    <source>
        <dbReference type="Google" id="ProtNLM"/>
    </source>
</evidence>
<sequence>MNKSDKQYSDETNKVGTDNSERNSGGSLHGDYQEVKVSEKGDHIDNGTAASERRSEGAV</sequence>
<feature type="compositionally biased region" description="Polar residues" evidence="1">
    <location>
        <begin position="14"/>
        <end position="26"/>
    </location>
</feature>
<comment type="caution">
    <text evidence="2">The sequence shown here is derived from an EMBL/GenBank/DDBJ whole genome shotgun (WGS) entry which is preliminary data.</text>
</comment>
<gene>
    <name evidence="2" type="ORF">AKO1_013782</name>
</gene>
<keyword evidence="3" id="KW-1185">Reference proteome</keyword>
<dbReference type="AlphaFoldDB" id="A0AAW2ZKJ5"/>
<organism evidence="2 3">
    <name type="scientific">Acrasis kona</name>
    <dbReference type="NCBI Taxonomy" id="1008807"/>
    <lineage>
        <taxon>Eukaryota</taxon>
        <taxon>Discoba</taxon>
        <taxon>Heterolobosea</taxon>
        <taxon>Tetramitia</taxon>
        <taxon>Eutetramitia</taxon>
        <taxon>Acrasidae</taxon>
        <taxon>Acrasis</taxon>
    </lineage>
</organism>
<feature type="compositionally biased region" description="Basic and acidic residues" evidence="1">
    <location>
        <begin position="1"/>
        <end position="13"/>
    </location>
</feature>
<evidence type="ECO:0000256" key="1">
    <source>
        <dbReference type="SAM" id="MobiDB-lite"/>
    </source>
</evidence>
<proteinExistence type="predicted"/>
<feature type="compositionally biased region" description="Basic and acidic residues" evidence="1">
    <location>
        <begin position="31"/>
        <end position="59"/>
    </location>
</feature>
<reference evidence="2 3" key="1">
    <citation type="submission" date="2024-03" db="EMBL/GenBank/DDBJ databases">
        <title>The Acrasis kona genome and developmental transcriptomes reveal deep origins of eukaryotic multicellular pathways.</title>
        <authorList>
            <person name="Sheikh S."/>
            <person name="Fu C.-J."/>
            <person name="Brown M.W."/>
            <person name="Baldauf S.L."/>
        </authorList>
    </citation>
    <scope>NUCLEOTIDE SEQUENCE [LARGE SCALE GENOMIC DNA]</scope>
    <source>
        <strain evidence="2 3">ATCC MYA-3509</strain>
    </source>
</reference>
<evidence type="ECO:0000313" key="3">
    <source>
        <dbReference type="Proteomes" id="UP001431209"/>
    </source>
</evidence>